<dbReference type="SUPFAM" id="SSF50978">
    <property type="entry name" value="WD40 repeat-like"/>
    <property type="match status" value="1"/>
</dbReference>
<feature type="region of interest" description="Disordered" evidence="6">
    <location>
        <begin position="1"/>
        <end position="21"/>
    </location>
</feature>
<keyword evidence="4" id="KW-0458">Lysosome</keyword>
<dbReference type="InterPro" id="IPR045111">
    <property type="entry name" value="Vps41/Vps8"/>
</dbReference>
<organism evidence="8 9">
    <name type="scientific">Drosophila albomicans</name>
    <name type="common">Fruit fly</name>
    <dbReference type="NCBI Taxonomy" id="7291"/>
    <lineage>
        <taxon>Eukaryota</taxon>
        <taxon>Metazoa</taxon>
        <taxon>Ecdysozoa</taxon>
        <taxon>Arthropoda</taxon>
        <taxon>Hexapoda</taxon>
        <taxon>Insecta</taxon>
        <taxon>Pterygota</taxon>
        <taxon>Neoptera</taxon>
        <taxon>Endopterygota</taxon>
        <taxon>Diptera</taxon>
        <taxon>Brachycera</taxon>
        <taxon>Muscomorpha</taxon>
        <taxon>Ephydroidea</taxon>
        <taxon>Drosophilidae</taxon>
        <taxon>Drosophila</taxon>
    </lineage>
</organism>
<dbReference type="InterPro" id="IPR036322">
    <property type="entry name" value="WD40_repeat_dom_sf"/>
</dbReference>
<dbReference type="OrthoDB" id="244107at2759"/>
<accession>A0A6P8XSB6</accession>
<dbReference type="GO" id="GO:0005770">
    <property type="term" value="C:late endosome"/>
    <property type="evidence" value="ECO:0007669"/>
    <property type="project" value="TreeGrafter"/>
</dbReference>
<dbReference type="GO" id="GO:0009267">
    <property type="term" value="P:cellular response to starvation"/>
    <property type="evidence" value="ECO:0007669"/>
    <property type="project" value="TreeGrafter"/>
</dbReference>
<dbReference type="Proteomes" id="UP000515160">
    <property type="component" value="Chromosome 2L"/>
</dbReference>
<dbReference type="RefSeq" id="XP_034100787.1">
    <property type="nucleotide sequence ID" value="XM_034244896.2"/>
</dbReference>
<proteinExistence type="predicted"/>
<evidence type="ECO:0000256" key="2">
    <source>
        <dbReference type="ARBA" id="ARBA00022448"/>
    </source>
</evidence>
<dbReference type="SUPFAM" id="SSF48371">
    <property type="entry name" value="ARM repeat"/>
    <property type="match status" value="1"/>
</dbReference>
<evidence type="ECO:0000256" key="1">
    <source>
        <dbReference type="ARBA" id="ARBA00004371"/>
    </source>
</evidence>
<dbReference type="GO" id="GO:0030897">
    <property type="term" value="C:HOPS complex"/>
    <property type="evidence" value="ECO:0007669"/>
    <property type="project" value="TreeGrafter"/>
</dbReference>
<evidence type="ECO:0000256" key="3">
    <source>
        <dbReference type="ARBA" id="ARBA00022927"/>
    </source>
</evidence>
<feature type="repeat" description="CHCR" evidence="5">
    <location>
        <begin position="551"/>
        <end position="706"/>
    </location>
</feature>
<evidence type="ECO:0000256" key="6">
    <source>
        <dbReference type="SAM" id="MobiDB-lite"/>
    </source>
</evidence>
<dbReference type="Pfam" id="PF23556">
    <property type="entry name" value="TPR_Vps41"/>
    <property type="match status" value="1"/>
</dbReference>
<reference evidence="9" key="1">
    <citation type="submission" date="2025-08" db="UniProtKB">
        <authorList>
            <consortium name="RefSeq"/>
        </authorList>
    </citation>
    <scope>IDENTIFICATION</scope>
    <source>
        <strain evidence="9">15112-1751.03</strain>
        <tissue evidence="9">Whole Adult</tissue>
    </source>
</reference>
<evidence type="ECO:0000256" key="4">
    <source>
        <dbReference type="ARBA" id="ARBA00023228"/>
    </source>
</evidence>
<gene>
    <name evidence="9" type="primary">LOC117565666</name>
</gene>
<keyword evidence="8" id="KW-1185">Reference proteome</keyword>
<dbReference type="InterPro" id="IPR000547">
    <property type="entry name" value="Clathrin_H-chain/VPS_repeat"/>
</dbReference>
<feature type="domain" description="Vps41 beta-propeller" evidence="7">
    <location>
        <begin position="24"/>
        <end position="357"/>
    </location>
</feature>
<dbReference type="AlphaFoldDB" id="A0A6P8XSB6"/>
<dbReference type="Gene3D" id="2.130.10.10">
    <property type="entry name" value="YVTN repeat-like/Quinoprotein amine dehydrogenase"/>
    <property type="match status" value="1"/>
</dbReference>
<dbReference type="GeneID" id="117565666"/>
<evidence type="ECO:0000256" key="5">
    <source>
        <dbReference type="PROSITE-ProRule" id="PRU01006"/>
    </source>
</evidence>
<protein>
    <submittedName>
        <fullName evidence="9">Vacuolar protein sorting-associated protein 41 homolog isoform X1</fullName>
    </submittedName>
</protein>
<dbReference type="GO" id="GO:0005764">
    <property type="term" value="C:lysosome"/>
    <property type="evidence" value="ECO:0007669"/>
    <property type="project" value="UniProtKB-SubCell"/>
</dbReference>
<dbReference type="FunFam" id="2.130.10.10:FF:001204">
    <property type="entry name" value="Vacuolar protein sorting-associated protein 41 homolog"/>
    <property type="match status" value="1"/>
</dbReference>
<dbReference type="SMART" id="SM00299">
    <property type="entry name" value="CLH"/>
    <property type="match status" value="1"/>
</dbReference>
<dbReference type="InterPro" id="IPR057780">
    <property type="entry name" value="Beta-prop_Vps41"/>
</dbReference>
<dbReference type="GO" id="GO:0016236">
    <property type="term" value="P:macroautophagy"/>
    <property type="evidence" value="ECO:0007669"/>
    <property type="project" value="TreeGrafter"/>
</dbReference>
<dbReference type="InterPro" id="IPR015943">
    <property type="entry name" value="WD40/YVTN_repeat-like_dom_sf"/>
</dbReference>
<dbReference type="Pfam" id="PF23411">
    <property type="entry name" value="Beta-prop_Vps41"/>
    <property type="match status" value="1"/>
</dbReference>
<evidence type="ECO:0000313" key="8">
    <source>
        <dbReference type="Proteomes" id="UP000515160"/>
    </source>
</evidence>
<dbReference type="GO" id="GO:0006623">
    <property type="term" value="P:protein targeting to vacuole"/>
    <property type="evidence" value="ECO:0007669"/>
    <property type="project" value="InterPro"/>
</dbReference>
<comment type="subcellular location">
    <subcellularLocation>
        <location evidence="1">Lysosome</location>
    </subcellularLocation>
</comment>
<dbReference type="InterPro" id="IPR011990">
    <property type="entry name" value="TPR-like_helical_dom_sf"/>
</dbReference>
<keyword evidence="2" id="KW-0813">Transport</keyword>
<dbReference type="PANTHER" id="PTHR12616:SF1">
    <property type="entry name" value="VACUOLAR PROTEIN SORTING-ASSOCIATED PROTEIN 41 HOMOLOG"/>
    <property type="match status" value="1"/>
</dbReference>
<dbReference type="PROSITE" id="PS50236">
    <property type="entry name" value="CHCR"/>
    <property type="match status" value="1"/>
</dbReference>
<evidence type="ECO:0000313" key="9">
    <source>
        <dbReference type="RefSeq" id="XP_034100787.1"/>
    </source>
</evidence>
<dbReference type="PANTHER" id="PTHR12616">
    <property type="entry name" value="VACUOLAR PROTEIN SORTING VPS41"/>
    <property type="match status" value="1"/>
</dbReference>
<dbReference type="Gene3D" id="1.25.40.10">
    <property type="entry name" value="Tetratricopeptide repeat domain"/>
    <property type="match status" value="1"/>
</dbReference>
<dbReference type="GO" id="GO:0034058">
    <property type="term" value="P:endosomal vesicle fusion"/>
    <property type="evidence" value="ECO:0007669"/>
    <property type="project" value="TreeGrafter"/>
</dbReference>
<evidence type="ECO:0000259" key="7">
    <source>
        <dbReference type="Pfam" id="PF23411"/>
    </source>
</evidence>
<name>A0A6P8XSB6_DROAB</name>
<dbReference type="InterPro" id="IPR016024">
    <property type="entry name" value="ARM-type_fold"/>
</dbReference>
<keyword evidence="3" id="KW-0653">Protein transport</keyword>
<sequence>MADILPPNNSDSGSDEEEVEPKFKYQRIGNDLRNILNTDVVTCSAVHSKFLIFGTFRGRVYLVDHHGNSVESNLSTGDRHTHSVAVNHIDVDARGEYVVTCSDDGRVNITSLFSCEINDTLSYDKFIKAIALDPEDKSGVRRFVVCDDKLTLYEPSLLHRLRPRELCAVEGSVLSISWQGNFVAWASHLGVRVYDLREKCSLGLMKWEVPAQARQENFRCHLRWSNPTTLLIGWVDTISIREIRKRNAIEASSSNLPGYVVNTVSTFQTSFYICGLAPLAANQLVVLGYRKERSANYKALRPVLCVIEYKKNTYEEVCQDILPVRGFEEYTVNDYSLSSIIEENRYFIIAPKDIVVASLIETDDRVEWLIKHNKFEEAMEISTHGGSLPLLSVARLYINHLLTLKKYEDAAKLCLRVLGNNKALWQEEVFKFVKCQQLRCVSAYLPTSEDCKLDPQVYEMVLYEFLLLDVNGLLNLIKEWPPKLYNGLAVINAIEDKFREQNANELLEALALLYSYQGNYESAMLMYLKLQNKVVFELIRRFELYDVISQLIIPLIQIDREGAFKILLDKSKIKPDVVVHQLEQNQEYLYWYLDGLEKTESHGAFHEKLVGLYAKYDRSKLLPFLRHPLSNYTIQEALAICKSKGFHPEMVYLLGRMGNDVEALNIIIHSIKDIEMAIELCKERNDDDLWNKLIDESSNQGEMVTKVLDGIVDYVNPELVVSKIKLGQNIPNLQQSLTKMLWHYKLKKDFMDLAHEIQLTDYFDTHVVTLQKRGRNVSDDQVCASCSCTLIVSDSTPTNGLTIFNCGHIYHETCLTDSRCGVLGCYSRKLLDANL</sequence>